<evidence type="ECO:0000259" key="2">
    <source>
        <dbReference type="Pfam" id="PF13229"/>
    </source>
</evidence>
<dbReference type="PANTHER" id="PTHR47197">
    <property type="entry name" value="PROTEIN NIRF"/>
    <property type="match status" value="1"/>
</dbReference>
<reference evidence="3 4" key="1">
    <citation type="submission" date="2017-10" db="EMBL/GenBank/DDBJ databases">
        <title>The new phylogeny of genus Mycobacterium.</title>
        <authorList>
            <person name="Tortoli E."/>
            <person name="Trovato A."/>
            <person name="Cirillo D.M."/>
        </authorList>
    </citation>
    <scope>NUCLEOTIDE SEQUENCE [LARGE SCALE GENOMIC DNA]</scope>
    <source>
        <strain evidence="3 4">IP141170001</strain>
    </source>
</reference>
<dbReference type="SMART" id="SM00710">
    <property type="entry name" value="PbH1"/>
    <property type="match status" value="8"/>
</dbReference>
<protein>
    <recommendedName>
        <fullName evidence="2">Right handed beta helix domain-containing protein</fullName>
    </recommendedName>
</protein>
<dbReference type="InterPro" id="IPR051200">
    <property type="entry name" value="Host-pathogen_enzymatic-act"/>
</dbReference>
<dbReference type="InterPro" id="IPR015943">
    <property type="entry name" value="WD40/YVTN_repeat-like_dom_sf"/>
</dbReference>
<dbReference type="InterPro" id="IPR011964">
    <property type="entry name" value="YVTN_b-propeller_repeat"/>
</dbReference>
<proteinExistence type="predicted"/>
<dbReference type="InterPro" id="IPR011050">
    <property type="entry name" value="Pectin_lyase_fold/virulence"/>
</dbReference>
<evidence type="ECO:0000313" key="3">
    <source>
        <dbReference type="EMBL" id="PEG55155.1"/>
    </source>
</evidence>
<dbReference type="InterPro" id="IPR019405">
    <property type="entry name" value="Lactonase_7-beta_prop"/>
</dbReference>
<dbReference type="Pfam" id="PF13229">
    <property type="entry name" value="Beta_helix"/>
    <property type="match status" value="1"/>
</dbReference>
<dbReference type="OrthoDB" id="4627279at2"/>
<feature type="domain" description="Right handed beta helix" evidence="2">
    <location>
        <begin position="675"/>
        <end position="844"/>
    </location>
</feature>
<dbReference type="PANTHER" id="PTHR47197:SF3">
    <property type="entry name" value="DIHYDRO-HEME D1 DEHYDROGENASE"/>
    <property type="match status" value="1"/>
</dbReference>
<dbReference type="InterPro" id="IPR011045">
    <property type="entry name" value="N2O_reductase_N"/>
</dbReference>
<evidence type="ECO:0000256" key="1">
    <source>
        <dbReference type="SAM" id="MobiDB-lite"/>
    </source>
</evidence>
<dbReference type="EMBL" id="PDCR01000008">
    <property type="protein sequence ID" value="PEG55155.1"/>
    <property type="molecule type" value="Genomic_DNA"/>
</dbReference>
<feature type="compositionally biased region" description="Basic and acidic residues" evidence="1">
    <location>
        <begin position="93"/>
        <end position="111"/>
    </location>
</feature>
<dbReference type="NCBIfam" id="TIGR02276">
    <property type="entry name" value="beta_rpt_yvtn"/>
    <property type="match status" value="4"/>
</dbReference>
<comment type="caution">
    <text evidence="3">The sequence shown here is derived from an EMBL/GenBank/DDBJ whole genome shotgun (WGS) entry which is preliminary data.</text>
</comment>
<dbReference type="AlphaFoldDB" id="A0A2A7NYT4"/>
<gene>
    <name evidence="3" type="ORF">CRI78_08130</name>
</gene>
<dbReference type="SUPFAM" id="SSF50974">
    <property type="entry name" value="Nitrous oxide reductase, N-terminal domain"/>
    <property type="match status" value="1"/>
</dbReference>
<dbReference type="InterPro" id="IPR006626">
    <property type="entry name" value="PbH1"/>
</dbReference>
<dbReference type="Gene3D" id="2.130.10.10">
    <property type="entry name" value="YVTN repeat-like/Quinoprotein amine dehydrogenase"/>
    <property type="match status" value="2"/>
</dbReference>
<feature type="region of interest" description="Disordered" evidence="1">
    <location>
        <begin position="35"/>
        <end position="140"/>
    </location>
</feature>
<dbReference type="Gene3D" id="2.160.20.10">
    <property type="entry name" value="Single-stranded right-handed beta-helix, Pectin lyase-like"/>
    <property type="match status" value="1"/>
</dbReference>
<sequence>MIDASRIGRVGGLAVALGIGSAMVGAPAIGWAAPETGPATVSSESSSSGPAERTMRPFTGKETAAGCETCRTSVRKARPPAPPRPAVTEPDDTAERHDDTDTLRERTRTVTENEDPATEPTPSVTASTEPDPGSTPLQPVRTASARPAILAGLTEAVSNLFGLTARAGAGGELPADSPADWALLAWARRGAVTDPDSTQLTSVVSESTGAVGKKALGVAVSDTKIYVADSGSNTVSVVDRATGAVRTIPVIGTPRAVVISPDGSRAYVSGYKGVSVIDTGTDTVLSKVAINGGHSYGIAISGDGRRLYVSNAGNNTVSVIDATPAVPTVIATVKVGSAPRTLAVSADGASVYVANWNAKSVSVISTATNTNVGTIKVGANPFGVAAGADGMVYVANYGSNSVSVINPVTSVVTATIAVGSRPQSVAVSADGTVLYVAEGRDTVKLIATATRTVLTTIAIDKAPETDWHQLALSPDGRQLVVTDMADKLVRVLTLARPNGAPVAGTPTVGLPDPDTGVVTGSLNVTDPDGDVLTYTVTTPPRSGTVVVDASGTYTFTPGSVTGPMTFAVAVSDGRLATDTTVTVQAAPPVDSTGALQAMFDNLRPGDTLTLEARTYRYTGVLYVRVPGVTVNGNGATLAATDDLTAQLQILADGVTVHDLTMSSPLIESRSPISTIYIASDHVTIRDVTIDGSAGAGVYLTGAGYFELDNVRVIRSLADGIHMTNGSHDGVVNNAYTEWTGDDGIAVVSYRSDGVVSKNIVINNPVVNGTTWGRGVTVVGGENITYHNVTIANTDAAGVYIATEPSYDTYSVAEVQILGGTLVNCNTNPEVVHGGVLLWAGNPDTSISDVRIAGLTVSDTPGSATWILGLIKENGATLHHIALDTITLHQSLSMMPSYTNAPSGDYSLNQVLLNGIGLQVL</sequence>
<organism evidence="3 4">
    <name type="scientific">Mycolicibacterium diernhoferi</name>
    <dbReference type="NCBI Taxonomy" id="1801"/>
    <lineage>
        <taxon>Bacteria</taxon>
        <taxon>Bacillati</taxon>
        <taxon>Actinomycetota</taxon>
        <taxon>Actinomycetes</taxon>
        <taxon>Mycobacteriales</taxon>
        <taxon>Mycobacteriaceae</taxon>
        <taxon>Mycolicibacterium</taxon>
    </lineage>
</organism>
<dbReference type="Pfam" id="PF17963">
    <property type="entry name" value="Big_9"/>
    <property type="match status" value="1"/>
</dbReference>
<dbReference type="Proteomes" id="UP000220340">
    <property type="component" value="Unassembled WGS sequence"/>
</dbReference>
<dbReference type="Pfam" id="PF10282">
    <property type="entry name" value="Lactonase"/>
    <property type="match status" value="1"/>
</dbReference>
<keyword evidence="4" id="KW-1185">Reference proteome</keyword>
<dbReference type="SUPFAM" id="SSF51126">
    <property type="entry name" value="Pectin lyase-like"/>
    <property type="match status" value="1"/>
</dbReference>
<dbReference type="InterPro" id="IPR012334">
    <property type="entry name" value="Pectin_lyas_fold"/>
</dbReference>
<accession>A0A2A7NYT4</accession>
<evidence type="ECO:0000313" key="4">
    <source>
        <dbReference type="Proteomes" id="UP000220340"/>
    </source>
</evidence>
<dbReference type="InterPro" id="IPR039448">
    <property type="entry name" value="Beta_helix"/>
</dbReference>
<dbReference type="RefSeq" id="WP_079244222.1">
    <property type="nucleotide sequence ID" value="NZ_BAAATC010000003.1"/>
</dbReference>
<name>A0A2A7NYT4_9MYCO</name>